<keyword evidence="1" id="KW-1133">Transmembrane helix</keyword>
<feature type="transmembrane region" description="Helical" evidence="1">
    <location>
        <begin position="232"/>
        <end position="252"/>
    </location>
</feature>
<dbReference type="EMBL" id="LNIX01000016">
    <property type="protein sequence ID" value="OXA45902.1"/>
    <property type="molecule type" value="Genomic_DNA"/>
</dbReference>
<gene>
    <name evidence="2" type="ORF">Fcan01_19309</name>
</gene>
<evidence type="ECO:0000313" key="2">
    <source>
        <dbReference type="EMBL" id="OXA45902.1"/>
    </source>
</evidence>
<evidence type="ECO:0000313" key="3">
    <source>
        <dbReference type="Proteomes" id="UP000198287"/>
    </source>
</evidence>
<organism evidence="2 3">
    <name type="scientific">Folsomia candida</name>
    <name type="common">Springtail</name>
    <dbReference type="NCBI Taxonomy" id="158441"/>
    <lineage>
        <taxon>Eukaryota</taxon>
        <taxon>Metazoa</taxon>
        <taxon>Ecdysozoa</taxon>
        <taxon>Arthropoda</taxon>
        <taxon>Hexapoda</taxon>
        <taxon>Collembola</taxon>
        <taxon>Entomobryomorpha</taxon>
        <taxon>Isotomoidea</taxon>
        <taxon>Isotomidae</taxon>
        <taxon>Proisotominae</taxon>
        <taxon>Folsomia</taxon>
    </lineage>
</organism>
<keyword evidence="3" id="KW-1185">Reference proteome</keyword>
<accession>A0A226DK27</accession>
<keyword evidence="1" id="KW-0472">Membrane</keyword>
<protein>
    <submittedName>
        <fullName evidence="2">Uncharacterized protein</fullName>
    </submittedName>
</protein>
<proteinExistence type="predicted"/>
<sequence length="285" mass="32730">MDRDKSKWLSDTFFPFRTHIRELYERLPLNPYFPNKVDVNLTGVDNTCFRILSAFEDITPLKALPEFLGVLLSLASHYSLDHVIPEAFKDLILWSPKHAFFPKNFSYLDGTLTFSILRRNIEREVLQCGKTVFVGKSSEITVEYEFLSRKYPDVKFFMSGESIQNYPSGISIRNGWNSRVIRGFKSVVEAGIWSYVEKVELRGKNLNRTPAFVSEKMKDDRPVNIATLKGKWPTVFVLVGCLISVSIPMFIVECSRILRKSISNVCRVNFRGLTRPKRTIVKAAA</sequence>
<evidence type="ECO:0000256" key="1">
    <source>
        <dbReference type="SAM" id="Phobius"/>
    </source>
</evidence>
<name>A0A226DK27_FOLCA</name>
<keyword evidence="1" id="KW-0812">Transmembrane</keyword>
<dbReference type="Proteomes" id="UP000198287">
    <property type="component" value="Unassembled WGS sequence"/>
</dbReference>
<dbReference type="AlphaFoldDB" id="A0A226DK27"/>
<comment type="caution">
    <text evidence="2">The sequence shown here is derived from an EMBL/GenBank/DDBJ whole genome shotgun (WGS) entry which is preliminary data.</text>
</comment>
<reference evidence="2 3" key="1">
    <citation type="submission" date="2015-12" db="EMBL/GenBank/DDBJ databases">
        <title>The genome of Folsomia candida.</title>
        <authorList>
            <person name="Faddeeva A."/>
            <person name="Derks M.F."/>
            <person name="Anvar Y."/>
            <person name="Smit S."/>
            <person name="Van Straalen N."/>
            <person name="Roelofs D."/>
        </authorList>
    </citation>
    <scope>NUCLEOTIDE SEQUENCE [LARGE SCALE GENOMIC DNA]</scope>
    <source>
        <strain evidence="2 3">VU population</strain>
        <tissue evidence="2">Whole body</tissue>
    </source>
</reference>